<feature type="compositionally biased region" description="Basic and acidic residues" evidence="1">
    <location>
        <begin position="82"/>
        <end position="108"/>
    </location>
</feature>
<feature type="region of interest" description="Disordered" evidence="1">
    <location>
        <begin position="19"/>
        <end position="171"/>
    </location>
</feature>
<gene>
    <name evidence="2" type="ORF">QQZ08_009229</name>
</gene>
<comment type="caution">
    <text evidence="2">The sequence shown here is derived from an EMBL/GenBank/DDBJ whole genome shotgun (WGS) entry which is preliminary data.</text>
</comment>
<protein>
    <submittedName>
        <fullName evidence="2">Uncharacterized protein</fullName>
    </submittedName>
</protein>
<keyword evidence="3" id="KW-1185">Reference proteome</keyword>
<accession>A0ABR1HQH8</accession>
<evidence type="ECO:0000313" key="3">
    <source>
        <dbReference type="Proteomes" id="UP001498421"/>
    </source>
</evidence>
<reference evidence="2 3" key="1">
    <citation type="journal article" date="2025" name="Microbiol. Resour. Announc.">
        <title>Draft genome sequences for Neonectria magnoliae and Neonectria punicea, canker pathogens of Liriodendron tulipifera and Acer saccharum in West Virginia.</title>
        <authorList>
            <person name="Petronek H.M."/>
            <person name="Kasson M.T."/>
            <person name="Metheny A.M."/>
            <person name="Stauder C.M."/>
            <person name="Lovett B."/>
            <person name="Lynch S.C."/>
            <person name="Garnas J.R."/>
            <person name="Kasson L.R."/>
            <person name="Stajich J.E."/>
        </authorList>
    </citation>
    <scope>NUCLEOTIDE SEQUENCE [LARGE SCALE GENOMIC DNA]</scope>
    <source>
        <strain evidence="2 3">NRRL 64651</strain>
    </source>
</reference>
<feature type="compositionally biased region" description="Polar residues" evidence="1">
    <location>
        <begin position="19"/>
        <end position="35"/>
    </location>
</feature>
<evidence type="ECO:0000256" key="1">
    <source>
        <dbReference type="SAM" id="MobiDB-lite"/>
    </source>
</evidence>
<sequence length="267" mass="28823">MDLMNSFWEALRAIESEVKTVTPQADSQSKSSSVDGISATPGEQEARDCEPEPENQGSPPGKPAKGSQADENEDTPMQQGESDTRLPPDDQPGPDDRQDRPVADEQVRVEAAMAESGEAVAHPQQMPSTGAEASVYDTSQNSSTIDTSSTPTSTHTRLTSPDATSASDSSPEFALLTSDIGEGLVEKLQDIVTRDGFNNEIHITISPTDPTKLDTKDVDCQFSASVFEPGPEGEGWAFAYVSKRRSLFKWLDFSSNQKIPTAKEVRN</sequence>
<evidence type="ECO:0000313" key="2">
    <source>
        <dbReference type="EMBL" id="KAK7423062.1"/>
    </source>
</evidence>
<name>A0ABR1HQH8_9HYPO</name>
<feature type="compositionally biased region" description="Low complexity" evidence="1">
    <location>
        <begin position="142"/>
        <end position="171"/>
    </location>
</feature>
<dbReference type="Proteomes" id="UP001498421">
    <property type="component" value="Unassembled WGS sequence"/>
</dbReference>
<proteinExistence type="predicted"/>
<dbReference type="EMBL" id="JAZAVK010000102">
    <property type="protein sequence ID" value="KAK7423062.1"/>
    <property type="molecule type" value="Genomic_DNA"/>
</dbReference>
<organism evidence="2 3">
    <name type="scientific">Neonectria magnoliae</name>
    <dbReference type="NCBI Taxonomy" id="2732573"/>
    <lineage>
        <taxon>Eukaryota</taxon>
        <taxon>Fungi</taxon>
        <taxon>Dikarya</taxon>
        <taxon>Ascomycota</taxon>
        <taxon>Pezizomycotina</taxon>
        <taxon>Sordariomycetes</taxon>
        <taxon>Hypocreomycetidae</taxon>
        <taxon>Hypocreales</taxon>
        <taxon>Nectriaceae</taxon>
        <taxon>Neonectria</taxon>
    </lineage>
</organism>